<dbReference type="SMART" id="SM01358">
    <property type="entry name" value="HBM"/>
    <property type="match status" value="1"/>
</dbReference>
<keyword evidence="10" id="KW-1185">Reference proteome</keyword>
<comment type="similarity">
    <text evidence="3">Belongs to the methyl-accepting chemotaxis (MCP) protein family.</text>
</comment>
<dbReference type="PROSITE" id="PS50111">
    <property type="entry name" value="CHEMOTAXIS_TRANSDUC_2"/>
    <property type="match status" value="1"/>
</dbReference>
<name>A0A6G7CG12_9VIBR</name>
<dbReference type="Pfam" id="PF00672">
    <property type="entry name" value="HAMP"/>
    <property type="match status" value="1"/>
</dbReference>
<reference evidence="9 10" key="1">
    <citation type="submission" date="2020-02" db="EMBL/GenBank/DDBJ databases">
        <title>A complete genome of a marine bacterium Vibrio sp. ZWAL4003 isolated from the mangrove sediment with the ability to degrade polysaccharides.</title>
        <authorList>
            <person name="Wu J."/>
            <person name="Qu W."/>
            <person name="Zeng R."/>
        </authorList>
    </citation>
    <scope>NUCLEOTIDE SEQUENCE [LARGE SCALE GENOMIC DNA]</scope>
    <source>
        <strain evidence="9 10">ZWAL4003</strain>
    </source>
</reference>
<dbReference type="SMART" id="SM00304">
    <property type="entry name" value="HAMP"/>
    <property type="match status" value="2"/>
</dbReference>
<feature type="coiled-coil region" evidence="5">
    <location>
        <begin position="196"/>
        <end position="223"/>
    </location>
</feature>
<dbReference type="SUPFAM" id="SSF58104">
    <property type="entry name" value="Methyl-accepting chemotaxis protein (MCP) signaling domain"/>
    <property type="match status" value="1"/>
</dbReference>
<dbReference type="InterPro" id="IPR004089">
    <property type="entry name" value="MCPsignal_dom"/>
</dbReference>
<keyword evidence="6" id="KW-1133">Transmembrane helix</keyword>
<evidence type="ECO:0000256" key="2">
    <source>
        <dbReference type="ARBA" id="ARBA00023224"/>
    </source>
</evidence>
<dbReference type="PANTHER" id="PTHR32089">
    <property type="entry name" value="METHYL-ACCEPTING CHEMOTAXIS PROTEIN MCPB"/>
    <property type="match status" value="1"/>
</dbReference>
<dbReference type="Pfam" id="PF16591">
    <property type="entry name" value="HBM"/>
    <property type="match status" value="1"/>
</dbReference>
<evidence type="ECO:0000256" key="4">
    <source>
        <dbReference type="PROSITE-ProRule" id="PRU00284"/>
    </source>
</evidence>
<dbReference type="InterPro" id="IPR003660">
    <property type="entry name" value="HAMP_dom"/>
</dbReference>
<evidence type="ECO:0000256" key="6">
    <source>
        <dbReference type="SAM" id="Phobius"/>
    </source>
</evidence>
<evidence type="ECO:0000259" key="7">
    <source>
        <dbReference type="PROSITE" id="PS50111"/>
    </source>
</evidence>
<dbReference type="RefSeq" id="WP_165310462.1">
    <property type="nucleotide sequence ID" value="NZ_CP049331.1"/>
</dbReference>
<dbReference type="Pfam" id="PF00015">
    <property type="entry name" value="MCPsignal"/>
    <property type="match status" value="1"/>
</dbReference>
<dbReference type="KEGG" id="vzi:G5S32_03235"/>
<feature type="coiled-coil region" evidence="5">
    <location>
        <begin position="110"/>
        <end position="147"/>
    </location>
</feature>
<evidence type="ECO:0000313" key="10">
    <source>
        <dbReference type="Proteomes" id="UP000503003"/>
    </source>
</evidence>
<keyword evidence="6" id="KW-0812">Transmembrane</keyword>
<dbReference type="AlphaFoldDB" id="A0A6G7CG12"/>
<dbReference type="Gene3D" id="1.10.287.950">
    <property type="entry name" value="Methyl-accepting chemotaxis protein"/>
    <property type="match status" value="1"/>
</dbReference>
<evidence type="ECO:0000256" key="1">
    <source>
        <dbReference type="ARBA" id="ARBA00004370"/>
    </source>
</evidence>
<dbReference type="CDD" id="cd11386">
    <property type="entry name" value="MCP_signal"/>
    <property type="match status" value="1"/>
</dbReference>
<feature type="coiled-coil region" evidence="5">
    <location>
        <begin position="512"/>
        <end position="539"/>
    </location>
</feature>
<dbReference type="GO" id="GO:0007165">
    <property type="term" value="P:signal transduction"/>
    <property type="evidence" value="ECO:0007669"/>
    <property type="project" value="UniProtKB-KW"/>
</dbReference>
<feature type="domain" description="Methyl-accepting transducer" evidence="7">
    <location>
        <begin position="371"/>
        <end position="607"/>
    </location>
</feature>
<dbReference type="EMBL" id="CP049331">
    <property type="protein sequence ID" value="QIH41055.1"/>
    <property type="molecule type" value="Genomic_DNA"/>
</dbReference>
<organism evidence="9 10">
    <name type="scientific">Vibrio ziniensis</name>
    <dbReference type="NCBI Taxonomy" id="2711221"/>
    <lineage>
        <taxon>Bacteria</taxon>
        <taxon>Pseudomonadati</taxon>
        <taxon>Pseudomonadota</taxon>
        <taxon>Gammaproteobacteria</taxon>
        <taxon>Vibrionales</taxon>
        <taxon>Vibrionaceae</taxon>
        <taxon>Vibrio</taxon>
    </lineage>
</organism>
<dbReference type="Proteomes" id="UP000503003">
    <property type="component" value="Chromosome 1"/>
</dbReference>
<evidence type="ECO:0000313" key="9">
    <source>
        <dbReference type="EMBL" id="QIH41055.1"/>
    </source>
</evidence>
<dbReference type="PROSITE" id="PS50885">
    <property type="entry name" value="HAMP"/>
    <property type="match status" value="1"/>
</dbReference>
<dbReference type="InterPro" id="IPR032255">
    <property type="entry name" value="HBM"/>
</dbReference>
<protein>
    <submittedName>
        <fullName evidence="9">HAMP domain-containing protein</fullName>
    </submittedName>
</protein>
<comment type="subcellular location">
    <subcellularLocation>
        <location evidence="1">Membrane</location>
    </subcellularLocation>
</comment>
<accession>A0A6G7CG12</accession>
<dbReference type="GO" id="GO:0016020">
    <property type="term" value="C:membrane"/>
    <property type="evidence" value="ECO:0007669"/>
    <property type="project" value="UniProtKB-SubCell"/>
</dbReference>
<dbReference type="SMART" id="SM00283">
    <property type="entry name" value="MA"/>
    <property type="match status" value="1"/>
</dbReference>
<evidence type="ECO:0000256" key="3">
    <source>
        <dbReference type="ARBA" id="ARBA00029447"/>
    </source>
</evidence>
<proteinExistence type="inferred from homology"/>
<dbReference type="FunFam" id="1.10.287.950:FF:000001">
    <property type="entry name" value="Methyl-accepting chemotaxis sensory transducer"/>
    <property type="match status" value="1"/>
</dbReference>
<dbReference type="PANTHER" id="PTHR32089:SF120">
    <property type="entry name" value="METHYL-ACCEPTING CHEMOTAXIS PROTEIN TLPQ"/>
    <property type="match status" value="1"/>
</dbReference>
<gene>
    <name evidence="9" type="ORF">G5S32_03235</name>
</gene>
<feature type="transmembrane region" description="Helical" evidence="6">
    <location>
        <begin position="12"/>
        <end position="34"/>
    </location>
</feature>
<evidence type="ECO:0000259" key="8">
    <source>
        <dbReference type="PROSITE" id="PS50885"/>
    </source>
</evidence>
<dbReference type="GO" id="GO:0006935">
    <property type="term" value="P:chemotaxis"/>
    <property type="evidence" value="ECO:0007669"/>
    <property type="project" value="UniProtKB-ARBA"/>
</dbReference>
<feature type="domain" description="HAMP" evidence="8">
    <location>
        <begin position="314"/>
        <end position="366"/>
    </location>
</feature>
<keyword evidence="2 4" id="KW-0807">Transducer</keyword>
<keyword evidence="5" id="KW-0175">Coiled coil</keyword>
<sequence>MLNRITKVSFKIYLIITFTTLSTLIISGVAWFAIKNIQSDFNDFRDVNQNAIQASNVQEHMLTARIRALTFRSSGDEKHFNDSVHELKATESIIQEEINTSKTQQQVALLTSMKKNVSQYEVELNEVKRLMQRRNELVRKNQSVTEELQKHIGLVRAASLNESMELFEHVIETEYQFTIALQHATDFLVDNEENDFELYQSAFAQLQKMMEEFNNEYPQYRNETVKKQIAVFNNNINEIFSIIGKRNEIWNVSLAKLGNEITDNIVNIKQHSFNNQTTLAQKVSELSDNAITAVITALLISLPIVMVICQLVTRSITGPINTTKNIIERMANGELHAEHSVEGADEVAQMRRSLGQMEQKFYSTVQEITQNCEMLASASEQLSAINHEVLQSSMTQQQETDQVATAMNEMSAAINEVAIGANTASQEAESATEEANKGMSVMSSSMEQISSLAQQMGDLSAEISTLRTGTEEVGDVMDVIQKIAEQTNLLALNAAIEAARAGEQGRGFAVVADEVRQLAQQTQKAVEKIEDQITTLQNNTSQVVESINASQIMLEETVTQAESANVAFSTITDSVAQTNNLNTQIATATEEQSTTAEMISESITVVRDKVDQTVNMVSDSNQASQELAKMSVTLAELMRFFKLK</sequence>
<evidence type="ECO:0000256" key="5">
    <source>
        <dbReference type="SAM" id="Coils"/>
    </source>
</evidence>
<keyword evidence="6" id="KW-0472">Membrane</keyword>